<organism evidence="10 11">
    <name type="scientific">Alkalihalobacterium chitinilyticum</name>
    <dbReference type="NCBI Taxonomy" id="2980103"/>
    <lineage>
        <taxon>Bacteria</taxon>
        <taxon>Bacillati</taxon>
        <taxon>Bacillota</taxon>
        <taxon>Bacilli</taxon>
        <taxon>Bacillales</taxon>
        <taxon>Bacillaceae</taxon>
        <taxon>Alkalihalobacterium</taxon>
    </lineage>
</organism>
<keyword evidence="2" id="KW-1003">Cell membrane</keyword>
<evidence type="ECO:0000256" key="2">
    <source>
        <dbReference type="ARBA" id="ARBA00022475"/>
    </source>
</evidence>
<evidence type="ECO:0000256" key="5">
    <source>
        <dbReference type="ARBA" id="ARBA00029447"/>
    </source>
</evidence>
<comment type="similarity">
    <text evidence="5">Belongs to the methyl-accepting chemotaxis (MCP) protein family.</text>
</comment>
<dbReference type="Proteomes" id="UP001148125">
    <property type="component" value="Unassembled WGS sequence"/>
</dbReference>
<dbReference type="CDD" id="cd11386">
    <property type="entry name" value="MCP_signal"/>
    <property type="match status" value="1"/>
</dbReference>
<dbReference type="CDD" id="cd06225">
    <property type="entry name" value="HAMP"/>
    <property type="match status" value="1"/>
</dbReference>
<dbReference type="PANTHER" id="PTHR32089:SF112">
    <property type="entry name" value="LYSOZYME-LIKE PROTEIN-RELATED"/>
    <property type="match status" value="1"/>
</dbReference>
<dbReference type="PROSITE" id="PS50111">
    <property type="entry name" value="CHEMOTAXIS_TRANSDUC_2"/>
    <property type="match status" value="1"/>
</dbReference>
<dbReference type="PANTHER" id="PTHR32089">
    <property type="entry name" value="METHYL-ACCEPTING CHEMOTAXIS PROTEIN MCPB"/>
    <property type="match status" value="1"/>
</dbReference>
<evidence type="ECO:0000256" key="7">
    <source>
        <dbReference type="SAM" id="Phobius"/>
    </source>
</evidence>
<evidence type="ECO:0000256" key="6">
    <source>
        <dbReference type="PROSITE-ProRule" id="PRU00284"/>
    </source>
</evidence>
<comment type="subcellular location">
    <subcellularLocation>
        <location evidence="1">Cell membrane</location>
    </subcellularLocation>
</comment>
<evidence type="ECO:0000256" key="1">
    <source>
        <dbReference type="ARBA" id="ARBA00004236"/>
    </source>
</evidence>
<dbReference type="Gene3D" id="6.10.340.10">
    <property type="match status" value="1"/>
</dbReference>
<keyword evidence="4 6" id="KW-0807">Transducer</keyword>
<dbReference type="Pfam" id="PF00015">
    <property type="entry name" value="MCPsignal"/>
    <property type="match status" value="1"/>
</dbReference>
<dbReference type="EMBL" id="JAOTPO010000023">
    <property type="protein sequence ID" value="MDE5415918.1"/>
    <property type="molecule type" value="Genomic_DNA"/>
</dbReference>
<dbReference type="InterPro" id="IPR003660">
    <property type="entry name" value="HAMP_dom"/>
</dbReference>
<comment type="caution">
    <text evidence="10">The sequence shown here is derived from an EMBL/GenBank/DDBJ whole genome shotgun (WGS) entry which is preliminary data.</text>
</comment>
<sequence length="569" mass="63398">MKKTSVTMKLGVIIFTTIFISMVIISISNYRIIYEKVKEAAAIELYGCANITTGLLNPTDIEQLAQGDLSKADEIGQLISWTVDHKDIFETQYILSLEGKVLVADVNLQAQGFQAGDMFYLDKEALHMMKSMGHPHYSDIYEFGGMKRLTGYAPIFKDHDTSKEMIAISAIDFDASIVHERTWDKVKGGILFGIIPLLITTIVTIWFVSRTMKPISEFIVYAKKIAQGDLTAPRLMINRKDEIGELANDFNSMVDQLQEMVGDVSESSYQVAATSEQLSKQAKQVTTTTELNSDRIKSIQEDSQQQVKKSNHINEVITEISNDMDNVLQRMKQSSEVSKRANEKADTGDEVIKRAIEQMERIKQNSVSMKETMNGLDRKSEQINEIISMITAIADQTNLLALNAAIEAARAGEHGKGFAVVADEVRKLAEQSSAATKEIRELISQIQQETTEAVKTSSHGDQTVTDGIEVMNQAGNSFHEIAESINVITGDVYHISSTLKEMNVEIQKIVELTKIIVAISERHATHTDFVADSTEQQTAAMQEVSAASGQLTRMSERLQEKINHFKLKE</sequence>
<feature type="transmembrane region" description="Helical" evidence="7">
    <location>
        <begin position="189"/>
        <end position="208"/>
    </location>
</feature>
<accession>A0ABT5VN60</accession>
<proteinExistence type="inferred from homology"/>
<keyword evidence="3 7" id="KW-0472">Membrane</keyword>
<evidence type="ECO:0000256" key="3">
    <source>
        <dbReference type="ARBA" id="ARBA00023136"/>
    </source>
</evidence>
<keyword evidence="7" id="KW-1133">Transmembrane helix</keyword>
<evidence type="ECO:0000256" key="4">
    <source>
        <dbReference type="ARBA" id="ARBA00023224"/>
    </source>
</evidence>
<evidence type="ECO:0000313" key="10">
    <source>
        <dbReference type="EMBL" id="MDE5415918.1"/>
    </source>
</evidence>
<keyword evidence="11" id="KW-1185">Reference proteome</keyword>
<dbReference type="PROSITE" id="PS50885">
    <property type="entry name" value="HAMP"/>
    <property type="match status" value="1"/>
</dbReference>
<dbReference type="SMART" id="SM00304">
    <property type="entry name" value="HAMP"/>
    <property type="match status" value="1"/>
</dbReference>
<evidence type="ECO:0000259" key="9">
    <source>
        <dbReference type="PROSITE" id="PS50885"/>
    </source>
</evidence>
<dbReference type="RefSeq" id="WP_275120508.1">
    <property type="nucleotide sequence ID" value="NZ_JAOTPO010000023.1"/>
</dbReference>
<protein>
    <submittedName>
        <fullName evidence="10">Methyl-accepting chemotaxis protein</fullName>
    </submittedName>
</protein>
<name>A0ABT5VN60_9BACI</name>
<evidence type="ECO:0000313" key="11">
    <source>
        <dbReference type="Proteomes" id="UP001148125"/>
    </source>
</evidence>
<dbReference type="Gene3D" id="1.10.287.950">
    <property type="entry name" value="Methyl-accepting chemotaxis protein"/>
    <property type="match status" value="1"/>
</dbReference>
<feature type="domain" description="Methyl-accepting transducer" evidence="8">
    <location>
        <begin position="281"/>
        <end position="552"/>
    </location>
</feature>
<keyword evidence="7" id="KW-0812">Transmembrane</keyword>
<dbReference type="SMART" id="SM00283">
    <property type="entry name" value="MA"/>
    <property type="match status" value="1"/>
</dbReference>
<dbReference type="InterPro" id="IPR004089">
    <property type="entry name" value="MCPsignal_dom"/>
</dbReference>
<feature type="transmembrane region" description="Helical" evidence="7">
    <location>
        <begin position="6"/>
        <end position="28"/>
    </location>
</feature>
<dbReference type="SUPFAM" id="SSF58104">
    <property type="entry name" value="Methyl-accepting chemotaxis protein (MCP) signaling domain"/>
    <property type="match status" value="1"/>
</dbReference>
<feature type="domain" description="HAMP" evidence="9">
    <location>
        <begin position="209"/>
        <end position="262"/>
    </location>
</feature>
<dbReference type="Pfam" id="PF00672">
    <property type="entry name" value="HAMP"/>
    <property type="match status" value="1"/>
</dbReference>
<evidence type="ECO:0000259" key="8">
    <source>
        <dbReference type="PROSITE" id="PS50111"/>
    </source>
</evidence>
<gene>
    <name evidence="10" type="ORF">N7Z68_21440</name>
</gene>
<reference evidence="10" key="1">
    <citation type="submission" date="2024-05" db="EMBL/GenBank/DDBJ databases">
        <title>Alkalihalobacillus sp. strain MEB203 novel alkaliphilic bacterium from Lonar Lake, India.</title>
        <authorList>
            <person name="Joshi A."/>
            <person name="Thite S."/>
            <person name="Mengade P."/>
        </authorList>
    </citation>
    <scope>NUCLEOTIDE SEQUENCE</scope>
    <source>
        <strain evidence="10">MEB 203</strain>
    </source>
</reference>